<keyword evidence="2" id="KW-1185">Reference proteome</keyword>
<dbReference type="Proteomes" id="UP001314229">
    <property type="component" value="Unassembled WGS sequence"/>
</dbReference>
<gene>
    <name evidence="1" type="ORF">FSCOSCO3_A020141</name>
</gene>
<name>A0AAV1N0K2_SCOSC</name>
<evidence type="ECO:0000313" key="1">
    <source>
        <dbReference type="EMBL" id="CAK6952950.1"/>
    </source>
</evidence>
<proteinExistence type="predicted"/>
<evidence type="ECO:0000313" key="2">
    <source>
        <dbReference type="Proteomes" id="UP001314229"/>
    </source>
</evidence>
<protein>
    <recommendedName>
        <fullName evidence="3">Secreted protein</fullName>
    </recommendedName>
</protein>
<dbReference type="AlphaFoldDB" id="A0AAV1N0K2"/>
<accession>A0AAV1N0K2</accession>
<organism evidence="1 2">
    <name type="scientific">Scomber scombrus</name>
    <name type="common">Atlantic mackerel</name>
    <name type="synonym">Scomber vernalis</name>
    <dbReference type="NCBI Taxonomy" id="13677"/>
    <lineage>
        <taxon>Eukaryota</taxon>
        <taxon>Metazoa</taxon>
        <taxon>Chordata</taxon>
        <taxon>Craniata</taxon>
        <taxon>Vertebrata</taxon>
        <taxon>Euteleostomi</taxon>
        <taxon>Actinopterygii</taxon>
        <taxon>Neopterygii</taxon>
        <taxon>Teleostei</taxon>
        <taxon>Neoteleostei</taxon>
        <taxon>Acanthomorphata</taxon>
        <taxon>Pelagiaria</taxon>
        <taxon>Scombriformes</taxon>
        <taxon>Scombridae</taxon>
        <taxon>Scomber</taxon>
    </lineage>
</organism>
<sequence length="98" mass="11000">MCPLLALSVTGNMTLERPGGRINGVRRKCSGYELTPGHYACYRWRCSRSFNGVMTLNIPDGDEDPELFTLFFFFSASIEEEKVCSEGRKAQLNAPKSE</sequence>
<reference evidence="1 2" key="1">
    <citation type="submission" date="2024-01" db="EMBL/GenBank/DDBJ databases">
        <authorList>
            <person name="Alioto T."/>
            <person name="Alioto T."/>
            <person name="Gomez Garrido J."/>
        </authorList>
    </citation>
    <scope>NUCLEOTIDE SEQUENCE [LARGE SCALE GENOMIC DNA]</scope>
</reference>
<evidence type="ECO:0008006" key="3">
    <source>
        <dbReference type="Google" id="ProtNLM"/>
    </source>
</evidence>
<comment type="caution">
    <text evidence="1">The sequence shown here is derived from an EMBL/GenBank/DDBJ whole genome shotgun (WGS) entry which is preliminary data.</text>
</comment>
<dbReference type="EMBL" id="CAWUFR010000011">
    <property type="protein sequence ID" value="CAK6952950.1"/>
    <property type="molecule type" value="Genomic_DNA"/>
</dbReference>